<evidence type="ECO:0008006" key="4">
    <source>
        <dbReference type="Google" id="ProtNLM"/>
    </source>
</evidence>
<dbReference type="EMBL" id="JACDXX010000006">
    <property type="protein sequence ID" value="MCB5409953.1"/>
    <property type="molecule type" value="Genomic_DNA"/>
</dbReference>
<comment type="caution">
    <text evidence="2">The sequence shown here is derived from an EMBL/GenBank/DDBJ whole genome shotgun (WGS) entry which is preliminary data.</text>
</comment>
<keyword evidence="1" id="KW-0732">Signal</keyword>
<feature type="chain" id="PRO_5047095444" description="Lipoprotein" evidence="1">
    <location>
        <begin position="19"/>
        <end position="129"/>
    </location>
</feature>
<keyword evidence="3" id="KW-1185">Reference proteome</keyword>
<feature type="signal peptide" evidence="1">
    <location>
        <begin position="1"/>
        <end position="18"/>
    </location>
</feature>
<accession>A0ABS8CKN2</accession>
<evidence type="ECO:0000313" key="2">
    <source>
        <dbReference type="EMBL" id="MCB5409953.1"/>
    </source>
</evidence>
<dbReference type="RefSeq" id="WP_226934860.1">
    <property type="nucleotide sequence ID" value="NZ_JACDXX010000006.1"/>
</dbReference>
<sequence length="129" mass="13382">MKLHITLSLLLLSTLAGCVDEAGGNGGYLTHSEHQLNMAETAQVQSRMSSLLKQPVQLSGMKATYRLSDGAVPICGYVSNGASAPAIFGGVLNRGEGGAFAPYNAPGKGQDPARIAAVRGFCLTHHIAM</sequence>
<name>A0ABS8CKN2_9RHOB</name>
<reference evidence="2 3" key="1">
    <citation type="submission" date="2020-07" db="EMBL/GenBank/DDBJ databases">
        <title>Pseudogemmobacter sp. nov., isolated from poultry manure in Taiwan.</title>
        <authorList>
            <person name="Lin S.-Y."/>
            <person name="Tang Y.-S."/>
            <person name="Young C.-C."/>
        </authorList>
    </citation>
    <scope>NUCLEOTIDE SEQUENCE [LARGE SCALE GENOMIC DNA]</scope>
    <source>
        <strain evidence="2 3">CC-YST710</strain>
    </source>
</reference>
<gene>
    <name evidence="2" type="ORF">H0485_08065</name>
</gene>
<dbReference type="Proteomes" id="UP001198571">
    <property type="component" value="Unassembled WGS sequence"/>
</dbReference>
<organism evidence="2 3">
    <name type="scientific">Pseudogemmobacter faecipullorum</name>
    <dbReference type="NCBI Taxonomy" id="2755041"/>
    <lineage>
        <taxon>Bacteria</taxon>
        <taxon>Pseudomonadati</taxon>
        <taxon>Pseudomonadota</taxon>
        <taxon>Alphaproteobacteria</taxon>
        <taxon>Rhodobacterales</taxon>
        <taxon>Paracoccaceae</taxon>
        <taxon>Pseudogemmobacter</taxon>
    </lineage>
</organism>
<protein>
    <recommendedName>
        <fullName evidence="4">Lipoprotein</fullName>
    </recommendedName>
</protein>
<dbReference type="PROSITE" id="PS51257">
    <property type="entry name" value="PROKAR_LIPOPROTEIN"/>
    <property type="match status" value="1"/>
</dbReference>
<evidence type="ECO:0000313" key="3">
    <source>
        <dbReference type="Proteomes" id="UP001198571"/>
    </source>
</evidence>
<proteinExistence type="predicted"/>
<evidence type="ECO:0000256" key="1">
    <source>
        <dbReference type="SAM" id="SignalP"/>
    </source>
</evidence>